<reference evidence="2" key="1">
    <citation type="journal article" date="2014" name="Int. J. Syst. Evol. Microbiol.">
        <title>Complete genome sequence of Corynebacterium casei LMG S-19264T (=DSM 44701T), isolated from a smear-ripened cheese.</title>
        <authorList>
            <consortium name="US DOE Joint Genome Institute (JGI-PGF)"/>
            <person name="Walter F."/>
            <person name="Albersmeier A."/>
            <person name="Kalinowski J."/>
            <person name="Ruckert C."/>
        </authorList>
    </citation>
    <scope>NUCLEOTIDE SEQUENCE</scope>
    <source>
        <strain evidence="2">JCM 3131</strain>
    </source>
</reference>
<organism evidence="2 3">
    <name type="scientific">Streptomyces ruber</name>
    <dbReference type="NCBI Taxonomy" id="83378"/>
    <lineage>
        <taxon>Bacteria</taxon>
        <taxon>Bacillati</taxon>
        <taxon>Actinomycetota</taxon>
        <taxon>Actinomycetes</taxon>
        <taxon>Kitasatosporales</taxon>
        <taxon>Streptomycetaceae</taxon>
        <taxon>Streptomyces</taxon>
    </lineage>
</organism>
<reference evidence="2" key="2">
    <citation type="submission" date="2020-09" db="EMBL/GenBank/DDBJ databases">
        <authorList>
            <person name="Sun Q."/>
            <person name="Ohkuma M."/>
        </authorList>
    </citation>
    <scope>NUCLEOTIDE SEQUENCE</scope>
    <source>
        <strain evidence="2">JCM 3131</strain>
    </source>
</reference>
<keyword evidence="3" id="KW-1185">Reference proteome</keyword>
<evidence type="ECO:0000313" key="2">
    <source>
        <dbReference type="EMBL" id="GGQ84187.1"/>
    </source>
</evidence>
<comment type="caution">
    <text evidence="2">The sequence shown here is derived from an EMBL/GenBank/DDBJ whole genome shotgun (WGS) entry which is preliminary data.</text>
</comment>
<gene>
    <name evidence="2" type="ORF">GCM10010145_62290</name>
</gene>
<dbReference type="RefSeq" id="WP_189220205.1">
    <property type="nucleotide sequence ID" value="NZ_BMQK01000021.1"/>
</dbReference>
<evidence type="ECO:0000256" key="1">
    <source>
        <dbReference type="SAM" id="MobiDB-lite"/>
    </source>
</evidence>
<name>A0A918BQ14_9ACTN</name>
<dbReference type="EMBL" id="BMQK01000021">
    <property type="protein sequence ID" value="GGQ84187.1"/>
    <property type="molecule type" value="Genomic_DNA"/>
</dbReference>
<accession>A0A918BQ14</accession>
<protein>
    <submittedName>
        <fullName evidence="2">Uncharacterized protein</fullName>
    </submittedName>
</protein>
<dbReference type="AlphaFoldDB" id="A0A918BQ14"/>
<proteinExistence type="predicted"/>
<dbReference type="Proteomes" id="UP000620156">
    <property type="component" value="Unassembled WGS sequence"/>
</dbReference>
<sequence length="240" mass="27043">MARYDPASTPDPFAASTNVFTALAAGLNDPRTGRLAHHELEELLDHQGRLLLRQLLQDHLDLRARREEEAARTRPPVVTGPDHLVRSRLEPGHPRRPCCPIGDYVALRGGVDRDVVQRLWGHLSPLSMERERLPARHRCRDPAGRRARTGPAGTPVSRILRLSTPPVAPGRTGWDSRAWLAWLQDRLNGSWRPGEWDGRHRLFTGDLASPRTSSATCRTRACDIIVITRRIFCSPRVEQL</sequence>
<feature type="region of interest" description="Disordered" evidence="1">
    <location>
        <begin position="67"/>
        <end position="91"/>
    </location>
</feature>
<evidence type="ECO:0000313" key="3">
    <source>
        <dbReference type="Proteomes" id="UP000620156"/>
    </source>
</evidence>